<evidence type="ECO:0000313" key="5">
    <source>
        <dbReference type="Proteomes" id="UP000001555"/>
    </source>
</evidence>
<dbReference type="Proteomes" id="UP000001555">
    <property type="component" value="Unassembled WGS sequence"/>
</dbReference>
<proteinExistence type="predicted"/>
<gene>
    <name evidence="3" type="ORF">IscW_ISCW012347</name>
</gene>
<dbReference type="AlphaFoldDB" id="B7QDV6"/>
<feature type="domain" description="F-box" evidence="2">
    <location>
        <begin position="52"/>
        <end position="83"/>
    </location>
</feature>
<sequence>MDGRPSEEVSPEVRREEQDAAVNTATATTVSIHAAPTESAMDTSHSNGYLYPEVLRLIFCYLDVPDRGRVAQVCRDWRDVADD</sequence>
<name>B7QDV6_IXOSC</name>
<dbReference type="VEuPathDB" id="VectorBase:ISCP_016993"/>
<dbReference type="EMBL" id="DS916095">
    <property type="protein sequence ID" value="EEC17028.1"/>
    <property type="molecule type" value="Genomic_DNA"/>
</dbReference>
<dbReference type="HOGENOM" id="CLU_2545141_0_0_1"/>
<dbReference type="EMBL" id="ABJB010041601">
    <property type="status" value="NOT_ANNOTATED_CDS"/>
    <property type="molecule type" value="Genomic_DNA"/>
</dbReference>
<evidence type="ECO:0000313" key="4">
    <source>
        <dbReference type="EnsemblMetazoa" id="ISCW012347-PA"/>
    </source>
</evidence>
<dbReference type="InParanoid" id="B7QDV6"/>
<dbReference type="InterPro" id="IPR001810">
    <property type="entry name" value="F-box_dom"/>
</dbReference>
<dbReference type="STRING" id="6945.B7QDV6"/>
<evidence type="ECO:0000313" key="3">
    <source>
        <dbReference type="EMBL" id="EEC17028.1"/>
    </source>
</evidence>
<dbReference type="Gene3D" id="1.20.1280.50">
    <property type="match status" value="1"/>
</dbReference>
<accession>B7QDV6</accession>
<evidence type="ECO:0000256" key="1">
    <source>
        <dbReference type="SAM" id="MobiDB-lite"/>
    </source>
</evidence>
<dbReference type="SUPFAM" id="SSF81383">
    <property type="entry name" value="F-box domain"/>
    <property type="match status" value="1"/>
</dbReference>
<dbReference type="InterPro" id="IPR036047">
    <property type="entry name" value="F-box-like_dom_sf"/>
</dbReference>
<dbReference type="EnsemblMetazoa" id="ISCW012347-RA">
    <property type="protein sequence ID" value="ISCW012347-PA"/>
    <property type="gene ID" value="ISCW012347"/>
</dbReference>
<protein>
    <recommendedName>
        <fullName evidence="2">F-box domain-containing protein</fullName>
    </recommendedName>
</protein>
<feature type="compositionally biased region" description="Basic and acidic residues" evidence="1">
    <location>
        <begin position="1"/>
        <end position="18"/>
    </location>
</feature>
<reference evidence="3 5" key="1">
    <citation type="submission" date="2008-03" db="EMBL/GenBank/DDBJ databases">
        <title>Annotation of Ixodes scapularis.</title>
        <authorList>
            <consortium name="Ixodes scapularis Genome Project Consortium"/>
            <person name="Caler E."/>
            <person name="Hannick L.I."/>
            <person name="Bidwell S."/>
            <person name="Joardar V."/>
            <person name="Thiagarajan M."/>
            <person name="Amedeo P."/>
            <person name="Galinsky K.J."/>
            <person name="Schobel S."/>
            <person name="Inman J."/>
            <person name="Hostetler J."/>
            <person name="Miller J."/>
            <person name="Hammond M."/>
            <person name="Megy K."/>
            <person name="Lawson D."/>
            <person name="Kodira C."/>
            <person name="Sutton G."/>
            <person name="Meyer J."/>
            <person name="Hill C.A."/>
            <person name="Birren B."/>
            <person name="Nene V."/>
            <person name="Collins F."/>
            <person name="Alarcon-Chaidez F."/>
            <person name="Wikel S."/>
            <person name="Strausberg R."/>
        </authorList>
    </citation>
    <scope>NUCLEOTIDE SEQUENCE [LARGE SCALE GENOMIC DNA]</scope>
    <source>
        <strain evidence="5">Wikel</strain>
        <strain evidence="3">Wikel colony</strain>
    </source>
</reference>
<dbReference type="VEuPathDB" id="VectorBase:ISCI012347"/>
<dbReference type="Pfam" id="PF12937">
    <property type="entry name" value="F-box-like"/>
    <property type="match status" value="1"/>
</dbReference>
<organism>
    <name type="scientific">Ixodes scapularis</name>
    <name type="common">Black-legged tick</name>
    <name type="synonym">Deer tick</name>
    <dbReference type="NCBI Taxonomy" id="6945"/>
    <lineage>
        <taxon>Eukaryota</taxon>
        <taxon>Metazoa</taxon>
        <taxon>Ecdysozoa</taxon>
        <taxon>Arthropoda</taxon>
        <taxon>Chelicerata</taxon>
        <taxon>Arachnida</taxon>
        <taxon>Acari</taxon>
        <taxon>Parasitiformes</taxon>
        <taxon>Ixodida</taxon>
        <taxon>Ixodoidea</taxon>
        <taxon>Ixodidae</taxon>
        <taxon>Ixodinae</taxon>
        <taxon>Ixodes</taxon>
    </lineage>
</organism>
<feature type="region of interest" description="Disordered" evidence="1">
    <location>
        <begin position="1"/>
        <end position="27"/>
    </location>
</feature>
<keyword evidence="5" id="KW-1185">Reference proteome</keyword>
<reference evidence="4" key="2">
    <citation type="submission" date="2020-05" db="UniProtKB">
        <authorList>
            <consortium name="EnsemblMetazoa"/>
        </authorList>
    </citation>
    <scope>IDENTIFICATION</scope>
    <source>
        <strain evidence="4">wikel</strain>
    </source>
</reference>
<evidence type="ECO:0000259" key="2">
    <source>
        <dbReference type="Pfam" id="PF12937"/>
    </source>
</evidence>
<dbReference type="PaxDb" id="6945-B7QDV6"/>
<dbReference type="OrthoDB" id="2585512at2759"/>
<dbReference type="VEuPathDB" id="VectorBase:ISCW012347"/>